<feature type="domain" description="CusB-like beta-barrel" evidence="4">
    <location>
        <begin position="225"/>
        <end position="276"/>
    </location>
</feature>
<evidence type="ECO:0000256" key="3">
    <source>
        <dbReference type="SAM" id="SignalP"/>
    </source>
</evidence>
<proteinExistence type="inferred from homology"/>
<name>A0A840BR16_9RHOO</name>
<dbReference type="Gene3D" id="2.40.420.20">
    <property type="match status" value="1"/>
</dbReference>
<dbReference type="Proteomes" id="UP000561045">
    <property type="component" value="Unassembled WGS sequence"/>
</dbReference>
<dbReference type="PROSITE" id="PS51257">
    <property type="entry name" value="PROKAR_LIPOPROTEIN"/>
    <property type="match status" value="1"/>
</dbReference>
<dbReference type="InterPro" id="IPR006143">
    <property type="entry name" value="RND_pump_MFP"/>
</dbReference>
<evidence type="ECO:0000256" key="1">
    <source>
        <dbReference type="ARBA" id="ARBA00009477"/>
    </source>
</evidence>
<dbReference type="Pfam" id="PF25973">
    <property type="entry name" value="BSH_CzcB"/>
    <property type="match status" value="1"/>
</dbReference>
<dbReference type="RefSeq" id="WP_183636003.1">
    <property type="nucleotide sequence ID" value="NZ_BAABLE010000005.1"/>
</dbReference>
<comment type="similarity">
    <text evidence="1">Belongs to the membrane fusion protein (MFP) (TC 8.A.1) family.</text>
</comment>
<evidence type="ECO:0000313" key="7">
    <source>
        <dbReference type="Proteomes" id="UP000561045"/>
    </source>
</evidence>
<dbReference type="Pfam" id="PF25954">
    <property type="entry name" value="Beta-barrel_RND_2"/>
    <property type="match status" value="1"/>
</dbReference>
<feature type="signal peptide" evidence="3">
    <location>
        <begin position="1"/>
        <end position="21"/>
    </location>
</feature>
<dbReference type="PANTHER" id="PTHR30469">
    <property type="entry name" value="MULTIDRUG RESISTANCE PROTEIN MDTA"/>
    <property type="match status" value="1"/>
</dbReference>
<keyword evidence="2" id="KW-0175">Coiled coil</keyword>
<dbReference type="SUPFAM" id="SSF111369">
    <property type="entry name" value="HlyD-like secretion proteins"/>
    <property type="match status" value="1"/>
</dbReference>
<accession>A0A840BR16</accession>
<dbReference type="InterPro" id="IPR058647">
    <property type="entry name" value="BSH_CzcB-like"/>
</dbReference>
<feature type="domain" description="CzcB-like barrel-sandwich hybrid" evidence="5">
    <location>
        <begin position="70"/>
        <end position="210"/>
    </location>
</feature>
<keyword evidence="3" id="KW-0732">Signal</keyword>
<dbReference type="Gene3D" id="1.10.287.470">
    <property type="entry name" value="Helix hairpin bin"/>
    <property type="match status" value="1"/>
</dbReference>
<gene>
    <name evidence="6" type="ORF">GGR36_003458</name>
</gene>
<feature type="coiled-coil region" evidence="2">
    <location>
        <begin position="109"/>
        <end position="181"/>
    </location>
</feature>
<protein>
    <submittedName>
        <fullName evidence="6">RND family efflux transporter MFP subunit</fullName>
    </submittedName>
</protein>
<evidence type="ECO:0000313" key="6">
    <source>
        <dbReference type="EMBL" id="MBB4014112.1"/>
    </source>
</evidence>
<dbReference type="NCBIfam" id="TIGR01730">
    <property type="entry name" value="RND_mfp"/>
    <property type="match status" value="1"/>
</dbReference>
<evidence type="ECO:0000259" key="4">
    <source>
        <dbReference type="Pfam" id="PF25954"/>
    </source>
</evidence>
<dbReference type="PANTHER" id="PTHR30469:SF15">
    <property type="entry name" value="HLYD FAMILY OF SECRETION PROTEINS"/>
    <property type="match status" value="1"/>
</dbReference>
<dbReference type="InterPro" id="IPR058792">
    <property type="entry name" value="Beta-barrel_RND_2"/>
</dbReference>
<organism evidence="6 7">
    <name type="scientific">Niveibacterium umoris</name>
    <dbReference type="NCBI Taxonomy" id="1193620"/>
    <lineage>
        <taxon>Bacteria</taxon>
        <taxon>Pseudomonadati</taxon>
        <taxon>Pseudomonadota</taxon>
        <taxon>Betaproteobacteria</taxon>
        <taxon>Rhodocyclales</taxon>
        <taxon>Rhodocyclaceae</taxon>
        <taxon>Niveibacterium</taxon>
    </lineage>
</organism>
<dbReference type="GO" id="GO:0015562">
    <property type="term" value="F:efflux transmembrane transporter activity"/>
    <property type="evidence" value="ECO:0007669"/>
    <property type="project" value="InterPro"/>
</dbReference>
<comment type="caution">
    <text evidence="6">The sequence shown here is derived from an EMBL/GenBank/DDBJ whole genome shotgun (WGS) entry which is preliminary data.</text>
</comment>
<dbReference type="GO" id="GO:1990281">
    <property type="term" value="C:efflux pump complex"/>
    <property type="evidence" value="ECO:0007669"/>
    <property type="project" value="TreeGrafter"/>
</dbReference>
<feature type="chain" id="PRO_5032860324" evidence="3">
    <location>
        <begin position="22"/>
        <end position="370"/>
    </location>
</feature>
<evidence type="ECO:0000259" key="5">
    <source>
        <dbReference type="Pfam" id="PF25973"/>
    </source>
</evidence>
<dbReference type="AlphaFoldDB" id="A0A840BR16"/>
<evidence type="ECO:0000256" key="2">
    <source>
        <dbReference type="SAM" id="Coils"/>
    </source>
</evidence>
<sequence length="370" mass="39347">MSRFVALLAAALLGATLAACSPNKNDAAAAAKQSAAQRLLIAAEDVRRVESALHAGGPVLTGSLQPERRADLRAEVSTTVLQVLRDNGDVVRRGELLVRLDDTSIRDSLSSAEEAARAAERSVDQSERQFKRLITLQGQGMSSTQSVEDAEARRNQAQSDLAAARARVVAARQQLQRTEVRAPFDGVVSDRKVSAGDTAQVGKELLKVIDPASMRFEGLVSVERVADLKAGQVVHFRVAGAERATFSGRLQHIAPSADEVTRQVSVRVAVEGDVPRVAGLYAEGQVVTSGEAVPMLPEASLVREADHVYAWRINGDKLAKVALTLGERDARSGLWVVRSGLAAGDEVLRAPSSGLVDGQAFERVAAKVAK</sequence>
<keyword evidence="7" id="KW-1185">Reference proteome</keyword>
<dbReference type="EMBL" id="JACIET010000002">
    <property type="protein sequence ID" value="MBB4014112.1"/>
    <property type="molecule type" value="Genomic_DNA"/>
</dbReference>
<reference evidence="6 7" key="1">
    <citation type="submission" date="2020-08" db="EMBL/GenBank/DDBJ databases">
        <title>Genomic Encyclopedia of Type Strains, Phase IV (KMG-IV): sequencing the most valuable type-strain genomes for metagenomic binning, comparative biology and taxonomic classification.</title>
        <authorList>
            <person name="Goeker M."/>
        </authorList>
    </citation>
    <scope>NUCLEOTIDE SEQUENCE [LARGE SCALE GENOMIC DNA]</scope>
    <source>
        <strain evidence="6 7">DSM 106739</strain>
    </source>
</reference>
<dbReference type="Gene3D" id="2.40.50.100">
    <property type="match status" value="1"/>
</dbReference>
<dbReference type="Gene3D" id="2.40.30.170">
    <property type="match status" value="1"/>
</dbReference>